<accession>A0A8J7FT85</accession>
<dbReference type="PANTHER" id="PTHR42208">
    <property type="entry name" value="HEAVY METAL TRANSPORTER-RELATED"/>
    <property type="match status" value="1"/>
</dbReference>
<dbReference type="PANTHER" id="PTHR42208:SF1">
    <property type="entry name" value="HEAVY METAL TRANSPORTER"/>
    <property type="match status" value="1"/>
</dbReference>
<organism evidence="3 4">
    <name type="scientific">Chitinilyticum piscinae</name>
    <dbReference type="NCBI Taxonomy" id="2866724"/>
    <lineage>
        <taxon>Bacteria</taxon>
        <taxon>Pseudomonadati</taxon>
        <taxon>Pseudomonadota</taxon>
        <taxon>Betaproteobacteria</taxon>
        <taxon>Neisseriales</taxon>
        <taxon>Chitinibacteraceae</taxon>
        <taxon>Chitinilyticum</taxon>
    </lineage>
</organism>
<dbReference type="Pfam" id="PF13386">
    <property type="entry name" value="DsbD_2"/>
    <property type="match status" value="1"/>
</dbReference>
<keyword evidence="1" id="KW-0472">Membrane</keyword>
<feature type="transmembrane region" description="Helical" evidence="1">
    <location>
        <begin position="80"/>
        <end position="104"/>
    </location>
</feature>
<feature type="transmembrane region" description="Helical" evidence="1">
    <location>
        <begin position="6"/>
        <end position="31"/>
    </location>
</feature>
<dbReference type="RefSeq" id="WP_194116645.1">
    <property type="nucleotide sequence ID" value="NZ_JADFUA010000007.1"/>
</dbReference>
<dbReference type="EMBL" id="JADFUA010000007">
    <property type="protein sequence ID" value="MBE9610116.1"/>
    <property type="molecule type" value="Genomic_DNA"/>
</dbReference>
<gene>
    <name evidence="3" type="ORF">INR99_12270</name>
</gene>
<evidence type="ECO:0000313" key="3">
    <source>
        <dbReference type="EMBL" id="MBE9610116.1"/>
    </source>
</evidence>
<feature type="domain" description="Urease accessory protein UreH-like transmembrane" evidence="2">
    <location>
        <begin position="8"/>
        <end position="212"/>
    </location>
</feature>
<feature type="transmembrane region" description="Helical" evidence="1">
    <location>
        <begin position="201"/>
        <end position="222"/>
    </location>
</feature>
<feature type="transmembrane region" description="Helical" evidence="1">
    <location>
        <begin position="163"/>
        <end position="189"/>
    </location>
</feature>
<evidence type="ECO:0000256" key="1">
    <source>
        <dbReference type="SAM" id="Phobius"/>
    </source>
</evidence>
<dbReference type="Proteomes" id="UP000604481">
    <property type="component" value="Unassembled WGS sequence"/>
</dbReference>
<protein>
    <submittedName>
        <fullName evidence="3">Sulfite exporter TauE/SafE family protein</fullName>
    </submittedName>
</protein>
<reference evidence="3 4" key="1">
    <citation type="submission" date="2020-10" db="EMBL/GenBank/DDBJ databases">
        <title>The genome sequence of Chitinilyticum litopenaei 4Y14.</title>
        <authorList>
            <person name="Liu Y."/>
        </authorList>
    </citation>
    <scope>NUCLEOTIDE SEQUENCE [LARGE SCALE GENOMIC DNA]</scope>
    <source>
        <strain evidence="3 4">4Y14</strain>
    </source>
</reference>
<keyword evidence="1" id="KW-0812">Transmembrane</keyword>
<dbReference type="AlphaFoldDB" id="A0A8J7FT85"/>
<comment type="caution">
    <text evidence="3">The sequence shown here is derived from an EMBL/GenBank/DDBJ whole genome shotgun (WGS) entry which is preliminary data.</text>
</comment>
<sequence>MPELNFLALFLAGLLGGGHCLGMCGGVVTAFSLNLPAGSRWRHQLAFNIGRIAGYTLIGMLLGALASFASIGILQGLKQVLYVLANLLLILMGCYVAGWNAWLLRLEKLGAPVWRHIQPRLRTLLPVRHLGQSLTVGLLWGWMPCGLVYTASLSALASASPLTGAGVMLAFGLGTLPNLLLIGGAGSWLAGALRRPLWRQLCGGLLVALGLWRLLAMLPAGILI</sequence>
<keyword evidence="4" id="KW-1185">Reference proteome</keyword>
<name>A0A8J7FT85_9NEIS</name>
<keyword evidence="1" id="KW-1133">Transmembrane helix</keyword>
<proteinExistence type="predicted"/>
<evidence type="ECO:0000259" key="2">
    <source>
        <dbReference type="Pfam" id="PF13386"/>
    </source>
</evidence>
<evidence type="ECO:0000313" key="4">
    <source>
        <dbReference type="Proteomes" id="UP000604481"/>
    </source>
</evidence>
<dbReference type="InterPro" id="IPR039447">
    <property type="entry name" value="UreH-like_TM_dom"/>
</dbReference>
<feature type="transmembrane region" description="Helical" evidence="1">
    <location>
        <begin position="52"/>
        <end position="74"/>
    </location>
</feature>